<reference evidence="2" key="2">
    <citation type="submission" date="2016-02" db="EMBL/GenBank/DDBJ databases">
        <title>Draft genome sequence of five rapidly growing Mycobacterium species.</title>
        <authorList>
            <person name="Katahira K."/>
            <person name="Gotou Y."/>
            <person name="Iida K."/>
            <person name="Ogura Y."/>
            <person name="Hayashi T."/>
        </authorList>
    </citation>
    <scope>NUCLEOTIDE SEQUENCE [LARGE SCALE GENOMIC DNA]</scope>
    <source>
        <strain evidence="2">JCM6362</strain>
    </source>
</reference>
<sequence>MIFPPAAVTPSAAAAVHNWTGRYVMISYASQKQGTSIAARQAEPDFSAGYVFVTNCAGGTCVATAVQGPAPQNPTIPRPQRYTWDGGKWLFVYDWQWDCYRGDGLPKEWAPARSWAFYEPQPDGSLRGMWHTDIEGGVCRGSVVMPVAAYPA</sequence>
<comment type="caution">
    <text evidence="1">The sequence shown here is derived from an EMBL/GenBank/DDBJ whole genome shotgun (WGS) entry which is preliminary data.</text>
</comment>
<protein>
    <recommendedName>
        <fullName evidence="3">Secreted protein</fullName>
    </recommendedName>
</protein>
<dbReference type="Proteomes" id="UP000069654">
    <property type="component" value="Unassembled WGS sequence"/>
</dbReference>
<evidence type="ECO:0000313" key="1">
    <source>
        <dbReference type="EMBL" id="GAT17593.1"/>
    </source>
</evidence>
<evidence type="ECO:0000313" key="2">
    <source>
        <dbReference type="Proteomes" id="UP000069654"/>
    </source>
</evidence>
<name>A0A100XJL3_MYCTH</name>
<gene>
    <name evidence="1" type="ORF">RMCT_4562</name>
</gene>
<evidence type="ECO:0008006" key="3">
    <source>
        <dbReference type="Google" id="ProtNLM"/>
    </source>
</evidence>
<accession>A0A100XJL3</accession>
<dbReference type="AlphaFoldDB" id="A0A100XJL3"/>
<reference evidence="1 2" key="1">
    <citation type="journal article" date="2016" name="Genome Announc.">
        <title>Draft Genome Sequences of Five Rapidly Growing Mycobacterium Species, M. thermoresistibile, M. fortuitum subsp. acetamidolyticum, M. canariasense, M. brisbanense, and M. novocastrense.</title>
        <authorList>
            <person name="Katahira K."/>
            <person name="Ogura Y."/>
            <person name="Gotoh Y."/>
            <person name="Hayashi T."/>
        </authorList>
    </citation>
    <scope>NUCLEOTIDE SEQUENCE [LARGE SCALE GENOMIC DNA]</scope>
    <source>
        <strain evidence="1 2">JCM6362</strain>
    </source>
</reference>
<organism evidence="1 2">
    <name type="scientific">Mycolicibacterium thermoresistibile</name>
    <name type="common">Mycobacterium thermoresistibile</name>
    <dbReference type="NCBI Taxonomy" id="1797"/>
    <lineage>
        <taxon>Bacteria</taxon>
        <taxon>Bacillati</taxon>
        <taxon>Actinomycetota</taxon>
        <taxon>Actinomycetes</taxon>
        <taxon>Mycobacteriales</taxon>
        <taxon>Mycobacteriaceae</taxon>
        <taxon>Mycolicibacterium</taxon>
    </lineage>
</organism>
<proteinExistence type="predicted"/>
<dbReference type="EMBL" id="BCTB01000056">
    <property type="protein sequence ID" value="GAT17593.1"/>
    <property type="molecule type" value="Genomic_DNA"/>
</dbReference>